<dbReference type="AlphaFoldDB" id="A0A4R2H2X5"/>
<gene>
    <name evidence="1" type="ORF">EV652_114203</name>
</gene>
<evidence type="ECO:0000313" key="1">
    <source>
        <dbReference type="EMBL" id="TCO19222.1"/>
    </source>
</evidence>
<dbReference type="RefSeq" id="WP_132213467.1">
    <property type="nucleotide sequence ID" value="NZ_SLWN01000014.1"/>
</dbReference>
<protein>
    <submittedName>
        <fullName evidence="1">Uncharacterized protein</fullName>
    </submittedName>
</protein>
<dbReference type="Proteomes" id="UP000294508">
    <property type="component" value="Unassembled WGS sequence"/>
</dbReference>
<name>A0A4R2H2X5_9ACTN</name>
<evidence type="ECO:0000313" key="2">
    <source>
        <dbReference type="Proteomes" id="UP000294508"/>
    </source>
</evidence>
<accession>A0A4R2H2X5</accession>
<organism evidence="1 2">
    <name type="scientific">Kribbella steppae</name>
    <dbReference type="NCBI Taxonomy" id="2512223"/>
    <lineage>
        <taxon>Bacteria</taxon>
        <taxon>Bacillati</taxon>
        <taxon>Actinomycetota</taxon>
        <taxon>Actinomycetes</taxon>
        <taxon>Propionibacteriales</taxon>
        <taxon>Kribbellaceae</taxon>
        <taxon>Kribbella</taxon>
    </lineage>
</organism>
<comment type="caution">
    <text evidence="1">The sequence shown here is derived from an EMBL/GenBank/DDBJ whole genome shotgun (WGS) entry which is preliminary data.</text>
</comment>
<dbReference type="EMBL" id="SLWN01000014">
    <property type="protein sequence ID" value="TCO19222.1"/>
    <property type="molecule type" value="Genomic_DNA"/>
</dbReference>
<proteinExistence type="predicted"/>
<keyword evidence="2" id="KW-1185">Reference proteome</keyword>
<sequence>MTETLETPASHRRVRVWFGAHPIADHTATAEQAAQYEEAMRRRFASLRVTSEPVLVDSTAEPGR</sequence>
<reference evidence="1 2" key="1">
    <citation type="journal article" date="2015" name="Stand. Genomic Sci.">
        <title>Genomic Encyclopedia of Bacterial and Archaeal Type Strains, Phase III: the genomes of soil and plant-associated and newly described type strains.</title>
        <authorList>
            <person name="Whitman W.B."/>
            <person name="Woyke T."/>
            <person name="Klenk H.P."/>
            <person name="Zhou Y."/>
            <person name="Lilburn T.G."/>
            <person name="Beck B.J."/>
            <person name="De Vos P."/>
            <person name="Vandamme P."/>
            <person name="Eisen J.A."/>
            <person name="Garrity G."/>
            <person name="Hugenholtz P."/>
            <person name="Kyrpides N.C."/>
        </authorList>
    </citation>
    <scope>NUCLEOTIDE SEQUENCE [LARGE SCALE GENOMIC DNA]</scope>
    <source>
        <strain evidence="1 2">VKM Ac-2572</strain>
    </source>
</reference>